<gene>
    <name evidence="3" type="primary">Slit2</name>
    <name evidence="3" type="ORF">Anas_07099</name>
</gene>
<dbReference type="AlphaFoldDB" id="A0A5N5SNL1"/>
<proteinExistence type="predicted"/>
<dbReference type="PANTHER" id="PTHR45712">
    <property type="entry name" value="AGAP008170-PA"/>
    <property type="match status" value="1"/>
</dbReference>
<dbReference type="SUPFAM" id="SSF52058">
    <property type="entry name" value="L domain-like"/>
    <property type="match status" value="1"/>
</dbReference>
<comment type="caution">
    <text evidence="3">The sequence shown here is derived from an EMBL/GenBank/DDBJ whole genome shotgun (WGS) entry which is preliminary data.</text>
</comment>
<dbReference type="Gene3D" id="3.80.10.10">
    <property type="entry name" value="Ribonuclease Inhibitor"/>
    <property type="match status" value="1"/>
</dbReference>
<dbReference type="InterPro" id="IPR050333">
    <property type="entry name" value="SLRP"/>
</dbReference>
<keyword evidence="2" id="KW-0677">Repeat</keyword>
<dbReference type="OrthoDB" id="1883493at2759"/>
<dbReference type="Proteomes" id="UP000326759">
    <property type="component" value="Unassembled WGS sequence"/>
</dbReference>
<name>A0A5N5SNL1_9CRUS</name>
<evidence type="ECO:0000313" key="4">
    <source>
        <dbReference type="Proteomes" id="UP000326759"/>
    </source>
</evidence>
<dbReference type="PANTHER" id="PTHR45712:SF22">
    <property type="entry name" value="INSULIN-LIKE GROWTH FACTOR-BINDING PROTEIN COMPLEX ACID LABILE SUBUNIT"/>
    <property type="match status" value="1"/>
</dbReference>
<feature type="non-terminal residue" evidence="3">
    <location>
        <position position="1"/>
    </location>
</feature>
<dbReference type="InterPro" id="IPR032675">
    <property type="entry name" value="LRR_dom_sf"/>
</dbReference>
<dbReference type="InterPro" id="IPR001611">
    <property type="entry name" value="Leu-rich_rpt"/>
</dbReference>
<reference evidence="3 4" key="1">
    <citation type="journal article" date="2019" name="PLoS Biol.">
        <title>Sex chromosomes control vertical transmission of feminizing Wolbachia symbionts in an isopod.</title>
        <authorList>
            <person name="Becking T."/>
            <person name="Chebbi M.A."/>
            <person name="Giraud I."/>
            <person name="Moumen B."/>
            <person name="Laverre T."/>
            <person name="Caubet Y."/>
            <person name="Peccoud J."/>
            <person name="Gilbert C."/>
            <person name="Cordaux R."/>
        </authorList>
    </citation>
    <scope>NUCLEOTIDE SEQUENCE [LARGE SCALE GENOMIC DNA]</scope>
    <source>
        <strain evidence="3">ANa2</strain>
        <tissue evidence="3">Whole body excluding digestive tract and cuticle</tissue>
    </source>
</reference>
<dbReference type="Pfam" id="PF13855">
    <property type="entry name" value="LRR_8"/>
    <property type="match status" value="1"/>
</dbReference>
<accession>A0A5N5SNL1</accession>
<dbReference type="EMBL" id="SEYY01022439">
    <property type="protein sequence ID" value="KAB7495547.1"/>
    <property type="molecule type" value="Genomic_DNA"/>
</dbReference>
<keyword evidence="1" id="KW-0433">Leucine-rich repeat</keyword>
<keyword evidence="4" id="KW-1185">Reference proteome</keyword>
<dbReference type="PROSITE" id="PS51450">
    <property type="entry name" value="LRR"/>
    <property type="match status" value="2"/>
</dbReference>
<evidence type="ECO:0000256" key="1">
    <source>
        <dbReference type="ARBA" id="ARBA00022614"/>
    </source>
</evidence>
<evidence type="ECO:0000313" key="3">
    <source>
        <dbReference type="EMBL" id="KAB7495547.1"/>
    </source>
</evidence>
<organism evidence="3 4">
    <name type="scientific">Armadillidium nasatum</name>
    <dbReference type="NCBI Taxonomy" id="96803"/>
    <lineage>
        <taxon>Eukaryota</taxon>
        <taxon>Metazoa</taxon>
        <taxon>Ecdysozoa</taxon>
        <taxon>Arthropoda</taxon>
        <taxon>Crustacea</taxon>
        <taxon>Multicrustacea</taxon>
        <taxon>Malacostraca</taxon>
        <taxon>Eumalacostraca</taxon>
        <taxon>Peracarida</taxon>
        <taxon>Isopoda</taxon>
        <taxon>Oniscidea</taxon>
        <taxon>Crinocheta</taxon>
        <taxon>Armadillidiidae</taxon>
        <taxon>Armadillidium</taxon>
    </lineage>
</organism>
<sequence>ILKESWKQSEFPNLNGTHSLELIRIDRASLKELPQDLCSKTPKLRSLVLHRNKITKVPKLEACKDLRLLDLSNNEIKEIEDLRFERQNELQDLLLQNNLLSEIRPNTFVGLRSLQVL</sequence>
<protein>
    <submittedName>
        <fullName evidence="3">Slit-like protein 2 protein</fullName>
    </submittedName>
</protein>
<evidence type="ECO:0000256" key="2">
    <source>
        <dbReference type="ARBA" id="ARBA00022737"/>
    </source>
</evidence>